<keyword evidence="2" id="KW-1185">Reference proteome</keyword>
<dbReference type="EMBL" id="VSRR010004073">
    <property type="protein sequence ID" value="MPC38466.1"/>
    <property type="molecule type" value="Genomic_DNA"/>
</dbReference>
<evidence type="ECO:0000313" key="2">
    <source>
        <dbReference type="Proteomes" id="UP000324222"/>
    </source>
</evidence>
<reference evidence="1 2" key="1">
    <citation type="submission" date="2019-05" db="EMBL/GenBank/DDBJ databases">
        <title>Another draft genome of Portunus trituberculatus and its Hox gene families provides insights of decapod evolution.</title>
        <authorList>
            <person name="Jeong J.-H."/>
            <person name="Song I."/>
            <person name="Kim S."/>
            <person name="Choi T."/>
            <person name="Kim D."/>
            <person name="Ryu S."/>
            <person name="Kim W."/>
        </authorList>
    </citation>
    <scope>NUCLEOTIDE SEQUENCE [LARGE SCALE GENOMIC DNA]</scope>
    <source>
        <tissue evidence="1">Muscle</tissue>
    </source>
</reference>
<dbReference type="Proteomes" id="UP000324222">
    <property type="component" value="Unassembled WGS sequence"/>
</dbReference>
<dbReference type="AlphaFoldDB" id="A0A5B7EZB4"/>
<name>A0A5B7EZB4_PORTR</name>
<evidence type="ECO:0000313" key="1">
    <source>
        <dbReference type="EMBL" id="MPC38466.1"/>
    </source>
</evidence>
<proteinExistence type="predicted"/>
<gene>
    <name evidence="1" type="ORF">E2C01_031973</name>
</gene>
<accession>A0A5B7EZB4</accession>
<organism evidence="1 2">
    <name type="scientific">Portunus trituberculatus</name>
    <name type="common">Swimming crab</name>
    <name type="synonym">Neptunus trituberculatus</name>
    <dbReference type="NCBI Taxonomy" id="210409"/>
    <lineage>
        <taxon>Eukaryota</taxon>
        <taxon>Metazoa</taxon>
        <taxon>Ecdysozoa</taxon>
        <taxon>Arthropoda</taxon>
        <taxon>Crustacea</taxon>
        <taxon>Multicrustacea</taxon>
        <taxon>Malacostraca</taxon>
        <taxon>Eumalacostraca</taxon>
        <taxon>Eucarida</taxon>
        <taxon>Decapoda</taxon>
        <taxon>Pleocyemata</taxon>
        <taxon>Brachyura</taxon>
        <taxon>Eubrachyura</taxon>
        <taxon>Portunoidea</taxon>
        <taxon>Portunidae</taxon>
        <taxon>Portuninae</taxon>
        <taxon>Portunus</taxon>
    </lineage>
</organism>
<protein>
    <submittedName>
        <fullName evidence="1">Uncharacterized protein</fullName>
    </submittedName>
</protein>
<comment type="caution">
    <text evidence="1">The sequence shown here is derived from an EMBL/GenBank/DDBJ whole genome shotgun (WGS) entry which is preliminary data.</text>
</comment>
<sequence length="79" mass="8471">MDLSSGEQHSSARLDGRATLCCEVTVAFINSCVGKGGCARHKNQEVLSLYDPQLIGHCSRSSNIRTAVALPYFRLGDAS</sequence>